<dbReference type="AlphaFoldDB" id="A0A250WYN6"/>
<evidence type="ECO:0000256" key="1">
    <source>
        <dbReference type="SAM" id="MobiDB-lite"/>
    </source>
</evidence>
<feature type="compositionally biased region" description="Basic and acidic residues" evidence="1">
    <location>
        <begin position="539"/>
        <end position="548"/>
    </location>
</feature>
<dbReference type="Proteomes" id="UP000232323">
    <property type="component" value="Unassembled WGS sequence"/>
</dbReference>
<gene>
    <name evidence="3" type="ORF">CEUSTIGMA_g3165.t1</name>
</gene>
<protein>
    <submittedName>
        <fullName evidence="3">Uncharacterized protein</fullName>
    </submittedName>
</protein>
<accession>A0A250WYN6</accession>
<comment type="caution">
    <text evidence="3">The sequence shown here is derived from an EMBL/GenBank/DDBJ whole genome shotgun (WGS) entry which is preliminary data.</text>
</comment>
<feature type="transmembrane region" description="Helical" evidence="2">
    <location>
        <begin position="5"/>
        <end position="23"/>
    </location>
</feature>
<sequence length="548" mass="60044">MDWNVVFSLFVYYGFTFLMSTGVHDANESPSSSDAVPAFVITGLALMALQVVQFMCRYFDLKKRYALESRIEYLTHQLIVTVQVGDIKDFGLVHSVTRWTMALLDCSLLLLTSDLPKAEKKQFQYLRSPEREDVLDEKADVRPLLCISRAMQAIRAGGQHKTATSQVLLSMQHLIQGLQETLISINGFNRNLSLSQWKLLRLFNAAWLLLLPICCRAHSWPCHSACVILSSLLIYLQHVAENIIYSCSFKCQPSKDMSNNCLNRCSQLLDSCLLSNAELIGPVTPNAANISSLGSNTEVREDQVVGPIRNSNKAKMATVFGPYTLQPKVDTEVASYIWQGREANIGGQQNGVIPAWRGLHAEAHACGLGLKQLKAGGDAGVRGIAWNVPSHSHGLFHGADVSINPIFENEDALSEGKTEAKAGSYRQTACSNFLPPSPLLGHCSENDSLQDTLSLNGSPLIRPKCHMGQRGVAEDRYVGPHLYGLSVTSSSSGRLWNGREDGSSTVMALKQSSGSRGHAASSASKTSNTLIMRSSLHTSKQDDECRTQ</sequence>
<feature type="compositionally biased region" description="Polar residues" evidence="1">
    <location>
        <begin position="525"/>
        <end position="538"/>
    </location>
</feature>
<evidence type="ECO:0000256" key="2">
    <source>
        <dbReference type="SAM" id="Phobius"/>
    </source>
</evidence>
<keyword evidence="2" id="KW-1133">Transmembrane helix</keyword>
<feature type="compositionally biased region" description="Low complexity" evidence="1">
    <location>
        <begin position="512"/>
        <end position="524"/>
    </location>
</feature>
<feature type="region of interest" description="Disordered" evidence="1">
    <location>
        <begin position="508"/>
        <end position="548"/>
    </location>
</feature>
<organism evidence="3 4">
    <name type="scientific">Chlamydomonas eustigma</name>
    <dbReference type="NCBI Taxonomy" id="1157962"/>
    <lineage>
        <taxon>Eukaryota</taxon>
        <taxon>Viridiplantae</taxon>
        <taxon>Chlorophyta</taxon>
        <taxon>core chlorophytes</taxon>
        <taxon>Chlorophyceae</taxon>
        <taxon>CS clade</taxon>
        <taxon>Chlamydomonadales</taxon>
        <taxon>Chlamydomonadaceae</taxon>
        <taxon>Chlamydomonas</taxon>
    </lineage>
</organism>
<dbReference type="EMBL" id="BEGY01000013">
    <property type="protein sequence ID" value="GAX75722.1"/>
    <property type="molecule type" value="Genomic_DNA"/>
</dbReference>
<evidence type="ECO:0000313" key="3">
    <source>
        <dbReference type="EMBL" id="GAX75722.1"/>
    </source>
</evidence>
<keyword evidence="2" id="KW-0812">Transmembrane</keyword>
<keyword evidence="4" id="KW-1185">Reference proteome</keyword>
<proteinExistence type="predicted"/>
<name>A0A250WYN6_9CHLO</name>
<reference evidence="3 4" key="1">
    <citation type="submission" date="2017-08" db="EMBL/GenBank/DDBJ databases">
        <title>Acidophilic green algal genome provides insights into adaptation to an acidic environment.</title>
        <authorList>
            <person name="Hirooka S."/>
            <person name="Hirose Y."/>
            <person name="Kanesaki Y."/>
            <person name="Higuchi S."/>
            <person name="Fujiwara T."/>
            <person name="Onuma R."/>
            <person name="Era A."/>
            <person name="Ohbayashi R."/>
            <person name="Uzuka A."/>
            <person name="Nozaki H."/>
            <person name="Yoshikawa H."/>
            <person name="Miyagishima S.Y."/>
        </authorList>
    </citation>
    <scope>NUCLEOTIDE SEQUENCE [LARGE SCALE GENOMIC DNA]</scope>
    <source>
        <strain evidence="3 4">NIES-2499</strain>
    </source>
</reference>
<feature type="transmembrane region" description="Helical" evidence="2">
    <location>
        <begin position="35"/>
        <end position="56"/>
    </location>
</feature>
<evidence type="ECO:0000313" key="4">
    <source>
        <dbReference type="Proteomes" id="UP000232323"/>
    </source>
</evidence>
<keyword evidence="2" id="KW-0472">Membrane</keyword>